<organism evidence="6 7">
    <name type="scientific">Acinetobacter guerrae</name>
    <dbReference type="NCBI Taxonomy" id="1843371"/>
    <lineage>
        <taxon>Bacteria</taxon>
        <taxon>Pseudomonadati</taxon>
        <taxon>Pseudomonadota</taxon>
        <taxon>Gammaproteobacteria</taxon>
        <taxon>Moraxellales</taxon>
        <taxon>Moraxellaceae</taxon>
        <taxon>Acinetobacter</taxon>
    </lineage>
</organism>
<name>A0A3A8EP96_9GAMM</name>
<dbReference type="Pfam" id="PF00126">
    <property type="entry name" value="HTH_1"/>
    <property type="match status" value="1"/>
</dbReference>
<reference evidence="6 7" key="1">
    <citation type="submission" date="2018-09" db="EMBL/GenBank/DDBJ databases">
        <title>The draft genome of Acinetobacter spp. strains.</title>
        <authorList>
            <person name="Qin J."/>
            <person name="Feng Y."/>
            <person name="Zong Z."/>
        </authorList>
    </citation>
    <scope>NUCLEOTIDE SEQUENCE [LARGE SCALE GENOMIC DNA]</scope>
    <source>
        <strain evidence="6 7">WCHAc060096</strain>
    </source>
</reference>
<evidence type="ECO:0000313" key="6">
    <source>
        <dbReference type="EMBL" id="RKG35316.1"/>
    </source>
</evidence>
<keyword evidence="4" id="KW-0804">Transcription</keyword>
<dbReference type="PANTHER" id="PTHR30126:SF2">
    <property type="entry name" value="HTH-TYPE TRANSCRIPTIONAL REGULATOR YJIE"/>
    <property type="match status" value="1"/>
</dbReference>
<dbReference type="SUPFAM" id="SSF53850">
    <property type="entry name" value="Periplasmic binding protein-like II"/>
    <property type="match status" value="1"/>
</dbReference>
<keyword evidence="7" id="KW-1185">Reference proteome</keyword>
<evidence type="ECO:0000313" key="7">
    <source>
        <dbReference type="Proteomes" id="UP000269001"/>
    </source>
</evidence>
<dbReference type="OrthoDB" id="6971749at2"/>
<dbReference type="EMBL" id="RAXU01000003">
    <property type="protein sequence ID" value="RKG35316.1"/>
    <property type="molecule type" value="Genomic_DNA"/>
</dbReference>
<proteinExistence type="inferred from homology"/>
<gene>
    <name evidence="6" type="ORF">D7V21_03175</name>
</gene>
<evidence type="ECO:0000256" key="4">
    <source>
        <dbReference type="ARBA" id="ARBA00023163"/>
    </source>
</evidence>
<dbReference type="InterPro" id="IPR036390">
    <property type="entry name" value="WH_DNA-bd_sf"/>
</dbReference>
<comment type="caution">
    <text evidence="6">The sequence shown here is derived from an EMBL/GenBank/DDBJ whole genome shotgun (WGS) entry which is preliminary data.</text>
</comment>
<evidence type="ECO:0000256" key="1">
    <source>
        <dbReference type="ARBA" id="ARBA00009437"/>
    </source>
</evidence>
<dbReference type="Proteomes" id="UP000269001">
    <property type="component" value="Unassembled WGS sequence"/>
</dbReference>
<dbReference type="RefSeq" id="WP_120369090.1">
    <property type="nucleotide sequence ID" value="NZ_BKYM01000006.1"/>
</dbReference>
<evidence type="ECO:0000256" key="3">
    <source>
        <dbReference type="ARBA" id="ARBA00023125"/>
    </source>
</evidence>
<dbReference type="PANTHER" id="PTHR30126">
    <property type="entry name" value="HTH-TYPE TRANSCRIPTIONAL REGULATOR"/>
    <property type="match status" value="1"/>
</dbReference>
<evidence type="ECO:0000259" key="5">
    <source>
        <dbReference type="PROSITE" id="PS50931"/>
    </source>
</evidence>
<dbReference type="InterPro" id="IPR005119">
    <property type="entry name" value="LysR_subst-bd"/>
</dbReference>
<dbReference type="AlphaFoldDB" id="A0A3A8EP96"/>
<dbReference type="Pfam" id="PF03466">
    <property type="entry name" value="LysR_substrate"/>
    <property type="match status" value="1"/>
</dbReference>
<dbReference type="InterPro" id="IPR000847">
    <property type="entry name" value="LysR_HTH_N"/>
</dbReference>
<dbReference type="PROSITE" id="PS50931">
    <property type="entry name" value="HTH_LYSR"/>
    <property type="match status" value="1"/>
</dbReference>
<dbReference type="Gene3D" id="3.40.190.290">
    <property type="match status" value="1"/>
</dbReference>
<dbReference type="Gene3D" id="1.10.10.10">
    <property type="entry name" value="Winged helix-like DNA-binding domain superfamily/Winged helix DNA-binding domain"/>
    <property type="match status" value="1"/>
</dbReference>
<dbReference type="GO" id="GO:0003700">
    <property type="term" value="F:DNA-binding transcription factor activity"/>
    <property type="evidence" value="ECO:0007669"/>
    <property type="project" value="InterPro"/>
</dbReference>
<dbReference type="CDD" id="cd05466">
    <property type="entry name" value="PBP2_LTTR_substrate"/>
    <property type="match status" value="1"/>
</dbReference>
<protein>
    <submittedName>
        <fullName evidence="6">LysR family transcriptional regulator</fullName>
    </submittedName>
</protein>
<sequence length="296" mass="34177">MSLEIRWIEDLLTLEQERSISKAAERRFVSQSAFTRRIQQLEQALGFPILDRDSRHLEFTDAGQILLATAKSIEDQLQATLALLNNLNKTKEITVRFAVVHSLSSTFFANFIQLFPEHLQEFKIELIAANVGEGFKLLKEGACDFFIGYIDHSKLNQINKDIIDYLKLGQTDIIPVCITNKNGEAKFDIKKHFPLLSYSKNAYLRNLVDQIIMNKLNYRILYETDHANNLKDFVMQGAGVAWLPRITIEDELLMNKVKILADDNFSIPQDIFILRNKLNKDTSLQQIWNFLKNVKL</sequence>
<feature type="domain" description="HTH lysR-type" evidence="5">
    <location>
        <begin position="3"/>
        <end position="60"/>
    </location>
</feature>
<keyword evidence="2" id="KW-0805">Transcription regulation</keyword>
<dbReference type="InterPro" id="IPR036388">
    <property type="entry name" value="WH-like_DNA-bd_sf"/>
</dbReference>
<dbReference type="GO" id="GO:0000976">
    <property type="term" value="F:transcription cis-regulatory region binding"/>
    <property type="evidence" value="ECO:0007669"/>
    <property type="project" value="TreeGrafter"/>
</dbReference>
<dbReference type="SUPFAM" id="SSF46785">
    <property type="entry name" value="Winged helix' DNA-binding domain"/>
    <property type="match status" value="1"/>
</dbReference>
<comment type="similarity">
    <text evidence="1">Belongs to the LysR transcriptional regulatory family.</text>
</comment>
<evidence type="ECO:0000256" key="2">
    <source>
        <dbReference type="ARBA" id="ARBA00023015"/>
    </source>
</evidence>
<keyword evidence="3" id="KW-0238">DNA-binding</keyword>
<accession>A0A3A8EP96</accession>